<evidence type="ECO:0000313" key="2">
    <source>
        <dbReference type="Proteomes" id="UP000008957"/>
    </source>
</evidence>
<dbReference type="AlphaFoldDB" id="A0AB94IVU3"/>
<gene>
    <name evidence="1" type="ORF">SY1_04170</name>
</gene>
<reference evidence="2" key="1">
    <citation type="submission" date="2010-03" db="EMBL/GenBank/DDBJ databases">
        <title>The genome sequence of Synergistetes sp. SGP1.</title>
        <authorList>
            <consortium name="metaHIT consortium -- http://www.metahit.eu/"/>
            <person name="Pajon A."/>
            <person name="Turner K."/>
            <person name="Parkhill J."/>
            <person name="Wade W."/>
            <person name="Vartoukian S."/>
        </authorList>
    </citation>
    <scope>NUCLEOTIDE SEQUENCE [LARGE SCALE GENOMIC DNA]</scope>
    <source>
        <strain evidence="2">SGP1</strain>
    </source>
</reference>
<sequence length="147" mass="16349">MTEDSYTALEAYTTVTGMRADSLPDIAERIFLQDRPDGPQGYYVRREDGRETSWLSVRWTDKEAGKVNVDMEANLVLGPKDVESRYWSGEGTVRKGVLKADGDYDGQGSATFTFKGDSVQVVVSEDIAPDVDVTLDGTYVRQRLTKP</sequence>
<keyword evidence="2" id="KW-1185">Reference proteome</keyword>
<proteinExistence type="predicted"/>
<dbReference type="RefSeq" id="WP_015556020.1">
    <property type="nucleotide sequence ID" value="NC_021038.1"/>
</dbReference>
<organism evidence="1 2">
    <name type="scientific">Fretibacterium fastidiosum</name>
    <dbReference type="NCBI Taxonomy" id="651822"/>
    <lineage>
        <taxon>Bacteria</taxon>
        <taxon>Thermotogati</taxon>
        <taxon>Synergistota</taxon>
        <taxon>Synergistia</taxon>
        <taxon>Synergistales</taxon>
        <taxon>Aminobacteriaceae</taxon>
        <taxon>Fretibacterium</taxon>
    </lineage>
</organism>
<evidence type="ECO:0000313" key="1">
    <source>
        <dbReference type="EMBL" id="CBL27873.1"/>
    </source>
</evidence>
<dbReference type="Proteomes" id="UP000008957">
    <property type="component" value="Chromosome"/>
</dbReference>
<dbReference type="KEGG" id="sbr:SY1_04170"/>
<name>A0AB94IVU3_9BACT</name>
<dbReference type="EMBL" id="FP929056">
    <property type="protein sequence ID" value="CBL27873.1"/>
    <property type="molecule type" value="Genomic_DNA"/>
</dbReference>
<protein>
    <submittedName>
        <fullName evidence="1">Uncharacterized protein</fullName>
    </submittedName>
</protein>
<accession>A0AB94IVU3</accession>
<reference evidence="1 2" key="2">
    <citation type="submission" date="2010-03" db="EMBL/GenBank/DDBJ databases">
        <authorList>
            <person name="Pajon A."/>
        </authorList>
    </citation>
    <scope>NUCLEOTIDE SEQUENCE [LARGE SCALE GENOMIC DNA]</scope>
    <source>
        <strain evidence="1 2">SGP1</strain>
    </source>
</reference>